<gene>
    <name evidence="6" type="primary">syrM1</name>
    <name evidence="6" type="ORF">ERS008476_01820</name>
</gene>
<keyword evidence="4" id="KW-0804">Transcription</keyword>
<protein>
    <submittedName>
        <fullName evidence="6">LysR family transcriptional regulator</fullName>
    </submittedName>
</protein>
<dbReference type="AlphaFoldDB" id="A0A0H5LV93"/>
<dbReference type="PANTHER" id="PTHR30118">
    <property type="entry name" value="HTH-TYPE TRANSCRIPTIONAL REGULATOR LEUO-RELATED"/>
    <property type="match status" value="1"/>
</dbReference>
<dbReference type="CDD" id="cd08417">
    <property type="entry name" value="PBP2_Nitroaromatics_like"/>
    <property type="match status" value="1"/>
</dbReference>
<dbReference type="InterPro" id="IPR036390">
    <property type="entry name" value="WH_DNA-bd_sf"/>
</dbReference>
<evidence type="ECO:0000313" key="7">
    <source>
        <dbReference type="Proteomes" id="UP000043316"/>
    </source>
</evidence>
<dbReference type="GO" id="GO:0003677">
    <property type="term" value="F:DNA binding"/>
    <property type="evidence" value="ECO:0007669"/>
    <property type="project" value="UniProtKB-KW"/>
</dbReference>
<evidence type="ECO:0000256" key="1">
    <source>
        <dbReference type="ARBA" id="ARBA00009437"/>
    </source>
</evidence>
<dbReference type="InterPro" id="IPR050389">
    <property type="entry name" value="LysR-type_TF"/>
</dbReference>
<dbReference type="EMBL" id="CWJI01000003">
    <property type="protein sequence ID" value="CRY54852.1"/>
    <property type="molecule type" value="Genomic_DNA"/>
</dbReference>
<dbReference type="InterPro" id="IPR037402">
    <property type="entry name" value="YidZ_PBP2"/>
</dbReference>
<proteinExistence type="inferred from homology"/>
<feature type="domain" description="HTH lysR-type" evidence="5">
    <location>
        <begin position="14"/>
        <end position="63"/>
    </location>
</feature>
<evidence type="ECO:0000256" key="2">
    <source>
        <dbReference type="ARBA" id="ARBA00023015"/>
    </source>
</evidence>
<dbReference type="PANTHER" id="PTHR30118:SF15">
    <property type="entry name" value="TRANSCRIPTIONAL REGULATORY PROTEIN"/>
    <property type="match status" value="1"/>
</dbReference>
<evidence type="ECO:0000256" key="4">
    <source>
        <dbReference type="ARBA" id="ARBA00023163"/>
    </source>
</evidence>
<accession>A0A0H5LV93</accession>
<dbReference type="SUPFAM" id="SSF53850">
    <property type="entry name" value="Periplasmic binding protein-like II"/>
    <property type="match status" value="1"/>
</dbReference>
<name>A0A0H5LV93_YERIN</name>
<dbReference type="InterPro" id="IPR000847">
    <property type="entry name" value="LysR_HTH_N"/>
</dbReference>
<dbReference type="PROSITE" id="PS50931">
    <property type="entry name" value="HTH_LYSR"/>
    <property type="match status" value="1"/>
</dbReference>
<evidence type="ECO:0000313" key="6">
    <source>
        <dbReference type="EMBL" id="CRY54852.1"/>
    </source>
</evidence>
<dbReference type="InterPro" id="IPR036388">
    <property type="entry name" value="WH-like_DNA-bd_sf"/>
</dbReference>
<keyword evidence="2" id="KW-0805">Transcription regulation</keyword>
<sequence length="316" mass="35811">MEFPKFNTEILFFFKTLMETGSLTKTSEKLGISQASASRQLAHLRKLFKDDLFIRMHYGMKPTERANSLFPQVVSRLFDLDQLLKPAQFDPKRLSGLVRIGAVDNGIFVILSKVINDVVKISPHLCIEITLITETLFTQIENGILDMAIYSDSLLPADFHQADLFEESFSFVVHKSHPLAYYAKVGRIPSAQEIGKYRRVVVSVKGGRTGHVVTATPFDDARQTDVICVPYFSSIPFLLKGSELTSVLPTRLARHFVKSAALVIIPSPSPPKKYNVRLIWHHRVHNNETNRWIRQLILSAAKAMDDSRIREEESLC</sequence>
<dbReference type="Gene3D" id="1.10.10.10">
    <property type="entry name" value="Winged helix-like DNA-binding domain superfamily/Winged helix DNA-binding domain"/>
    <property type="match status" value="1"/>
</dbReference>
<dbReference type="RefSeq" id="WP_053009407.1">
    <property type="nucleotide sequence ID" value="NZ_CWJI01000003.1"/>
</dbReference>
<dbReference type="SUPFAM" id="SSF46785">
    <property type="entry name" value="Winged helix' DNA-binding domain"/>
    <property type="match status" value="1"/>
</dbReference>
<evidence type="ECO:0000256" key="3">
    <source>
        <dbReference type="ARBA" id="ARBA00023125"/>
    </source>
</evidence>
<reference evidence="7" key="1">
    <citation type="submission" date="2015-03" db="EMBL/GenBank/DDBJ databases">
        <authorList>
            <consortium name="Pathogen Informatics"/>
        </authorList>
    </citation>
    <scope>NUCLEOTIDE SEQUENCE [LARGE SCALE GENOMIC DNA]</scope>
    <source>
        <strain evidence="7">R148</strain>
    </source>
</reference>
<keyword evidence="3" id="KW-0238">DNA-binding</keyword>
<dbReference type="Gene3D" id="3.40.190.10">
    <property type="entry name" value="Periplasmic binding protein-like II"/>
    <property type="match status" value="2"/>
</dbReference>
<dbReference type="Pfam" id="PF03466">
    <property type="entry name" value="LysR_substrate"/>
    <property type="match status" value="1"/>
</dbReference>
<evidence type="ECO:0000259" key="5">
    <source>
        <dbReference type="PROSITE" id="PS50931"/>
    </source>
</evidence>
<dbReference type="InterPro" id="IPR005119">
    <property type="entry name" value="LysR_subst-bd"/>
</dbReference>
<dbReference type="GO" id="GO:0003700">
    <property type="term" value="F:DNA-binding transcription factor activity"/>
    <property type="evidence" value="ECO:0007669"/>
    <property type="project" value="InterPro"/>
</dbReference>
<comment type="similarity">
    <text evidence="1">Belongs to the LysR transcriptional regulatory family.</text>
</comment>
<dbReference type="Proteomes" id="UP000043316">
    <property type="component" value="Unassembled WGS sequence"/>
</dbReference>
<organism evidence="6 7">
    <name type="scientific">Yersinia intermedia</name>
    <dbReference type="NCBI Taxonomy" id="631"/>
    <lineage>
        <taxon>Bacteria</taxon>
        <taxon>Pseudomonadati</taxon>
        <taxon>Pseudomonadota</taxon>
        <taxon>Gammaproteobacteria</taxon>
        <taxon>Enterobacterales</taxon>
        <taxon>Yersiniaceae</taxon>
        <taxon>Yersinia</taxon>
    </lineage>
</organism>
<dbReference type="Pfam" id="PF00126">
    <property type="entry name" value="HTH_1"/>
    <property type="match status" value="1"/>
</dbReference>